<evidence type="ECO:0000313" key="8">
    <source>
        <dbReference type="EMBL" id="MEK0085509.1"/>
    </source>
</evidence>
<dbReference type="Gene3D" id="2.60.40.2030">
    <property type="match status" value="4"/>
</dbReference>
<dbReference type="InterPro" id="IPR003644">
    <property type="entry name" value="Calx_beta"/>
</dbReference>
<dbReference type="PROSITE" id="PS00330">
    <property type="entry name" value="HEMOLYSIN_CALCIUM"/>
    <property type="match status" value="9"/>
</dbReference>
<dbReference type="Pfam" id="PF08548">
    <property type="entry name" value="Peptidase_M10_C"/>
    <property type="match status" value="1"/>
</dbReference>
<evidence type="ECO:0000256" key="1">
    <source>
        <dbReference type="ARBA" id="ARBA00001913"/>
    </source>
</evidence>
<dbReference type="InterPro" id="IPR026919">
    <property type="entry name" value="ADGRV1"/>
</dbReference>
<dbReference type="EMBL" id="JBBLZC010000028">
    <property type="protein sequence ID" value="MEK0085509.1"/>
    <property type="molecule type" value="Genomic_DNA"/>
</dbReference>
<dbReference type="InterPro" id="IPR011042">
    <property type="entry name" value="6-blade_b-propeller_TolB-like"/>
</dbReference>
<evidence type="ECO:0000256" key="4">
    <source>
        <dbReference type="ARBA" id="ARBA00022729"/>
    </source>
</evidence>
<dbReference type="PANTHER" id="PTHR46682">
    <property type="entry name" value="ADHESION G-PROTEIN COUPLED RECEPTOR V1"/>
    <property type="match status" value="1"/>
</dbReference>
<dbReference type="RefSeq" id="WP_418161358.1">
    <property type="nucleotide sequence ID" value="NZ_JBBLZC010000028.1"/>
</dbReference>
<evidence type="ECO:0000256" key="6">
    <source>
        <dbReference type="ARBA" id="ARBA00022837"/>
    </source>
</evidence>
<sequence length="1515" mass="152620">MPINRTSIWRVSVAGDGSEGSEGARGGIFSPDGSKVAFLSSSPELVPGGGNGNVAVFIKDLRTGTLTEISVAADGQQPNGHVAEPVFSPDGSKIAFLSWADNLVPGDTNGTPDLFVKDLVTGAVTRVSTTASGGESHDSDSTPFHDYVFSPDGTKIAFTSYASDLVSGDTNGVPEIFIKNLATGAVTRVGVTAQGAEANGSLYHPIFSPDGTRIAFESTATNLVPGDTGGPGLFVRDLASNTITRIGPAGIHDATFSADWSKVAFVSSRSDLVSGDTNGADDVFVQDLRTGAITRINTTADGRETVGWVVGEPVFSPDGTKVAFYSDAPGLDPTDTDYVSDVFVKDLATGAITRVNLSASGVPADGDSYEISFSPDGKALLFTSMATTLVPGDTNFLGDVYVVSLAATDGDDVLEPLARGETMNGLGGNDTLHASLGVDTLYGGAGNDRFVGTVAELTGDTIKDFAAGDAIVVQGASFTMADVRRPTGSQIAIDTNHDGTADLTINVDGLGTQALTTKAVTGGTEIRLVSPPVLSIAAASAAKAEGSAGSTAFTFTVTRDGDPSKAVTVDWHVVGTGSAPADAADFAGNVLPRGTLSFAAGELTKTITVSVLGDAVHEDDEGFSVVLDNPTGGASVGTASATGTIRNDDWDGLNPVLGDAGDNFLNGSSGGDWLQGWGGNDRLYGWAGNDRLEGGDGNDVLLGHGGNDTLDGGAGDDQLEGGLGSDLLTGGAGGDRFAGSVAELAGDTIRDFALGDVLEVRGVTFTATDIAYQADGTLRIDTNRDGTPDLTLTLPNLPTAAFATTATSSGTEVRLAASPAVLGIAPQNADQVEGQSGSTPFTFQVTRTGDLTSAVTVRYAVTGSGASAADFAGGVFPTGTLSFAAGETTKTITVNVAGDTVLEGDEGFRITLSSPTGGAVLDTTKTSAAGVIRNDDVPATLSIAGLSADHAEGSSGTSAFTFTVTRSGDVSNAVSAAWAVTGDGADPASATDFAGGVLPSGTVSFAAGETTKTITINAVGDTLYEPSESFRVTLSAPTGGAVLGTASATGTIRNDDWDGLNPVLGDAGDNFLNGSSGGDWLQGWGGNDRLYGWAGNDRLEGGDGNDVLLGHGGNDTLDGGAGDDQLEGGLGSDLLTGGAGGDRFAGSVAELAGDTIRDFALGDVLEVRGVTFTATDIAYQADGTLRIDTNRDGTPDLTLVAEGLTAPRFTTTAIAGGTEIRLAPTPPPSLSIAATDAVKAEGGAGSTAFTFTVTRDGDLAKAVTVNWHVAGDGTTPADQADFAGGVLPSGTISFAAGETTKTITVGVLGDTAVESDEGFKVLLDNPTGGAVIGTASAAGTIQNDDVATRTPTPTVGSADADLLNGTNGDDWLQGLAGADKLYGWGGDDRLEGGDGNDRLQGHAGADTLVGGAGADRFIYAAAGDSTATAMDHIVDFSQAQGDKIDLAALDANPGVTGDQAFGFIGTAAFTGVGQVRYATVDGHTQVEVNLDSDRTPELVFQIDQVIALKAGDFIL</sequence>
<dbReference type="InterPro" id="IPR011659">
    <property type="entry name" value="WD40"/>
</dbReference>
<feature type="domain" description="Calx-beta" evidence="7">
    <location>
        <begin position="523"/>
        <end position="628"/>
    </location>
</feature>
<keyword evidence="6" id="KW-0106">Calcium</keyword>
<accession>A0ABU8XWS2</accession>
<evidence type="ECO:0000256" key="3">
    <source>
        <dbReference type="ARBA" id="ARBA00022525"/>
    </source>
</evidence>
<dbReference type="SMART" id="SM00237">
    <property type="entry name" value="Calx_beta"/>
    <property type="match status" value="4"/>
</dbReference>
<protein>
    <submittedName>
        <fullName evidence="8">Calx-beta domain-containing protein</fullName>
    </submittedName>
</protein>
<keyword evidence="9" id="KW-1185">Reference proteome</keyword>
<name>A0ABU8XWS2_9PROT</name>
<keyword evidence="3" id="KW-0964">Secreted</keyword>
<dbReference type="SUPFAM" id="SSF141072">
    <property type="entry name" value="CalX-like"/>
    <property type="match status" value="4"/>
</dbReference>
<dbReference type="PANTHER" id="PTHR46682:SF1">
    <property type="entry name" value="ADHESION G-PROTEIN COUPLED RECEPTOR V1"/>
    <property type="match status" value="1"/>
</dbReference>
<feature type="domain" description="Calx-beta" evidence="7">
    <location>
        <begin position="1218"/>
        <end position="1324"/>
    </location>
</feature>
<keyword evidence="4" id="KW-0732">Signal</keyword>
<dbReference type="Gene3D" id="2.120.10.30">
    <property type="entry name" value="TolB, C-terminal domain"/>
    <property type="match status" value="2"/>
</dbReference>
<gene>
    <name evidence="8" type="ORF">U1T56_20335</name>
</gene>
<comment type="caution">
    <text evidence="8">The sequence shown here is derived from an EMBL/GenBank/DDBJ whole genome shotgun (WGS) entry which is preliminary data.</text>
</comment>
<evidence type="ECO:0000256" key="2">
    <source>
        <dbReference type="ARBA" id="ARBA00004613"/>
    </source>
</evidence>
<comment type="cofactor">
    <cofactor evidence="1">
        <name>Ca(2+)</name>
        <dbReference type="ChEBI" id="CHEBI:29108"/>
    </cofactor>
</comment>
<organism evidence="8 9">
    <name type="scientific">Benzoatithermus flavus</name>
    <dbReference type="NCBI Taxonomy" id="3108223"/>
    <lineage>
        <taxon>Bacteria</taxon>
        <taxon>Pseudomonadati</taxon>
        <taxon>Pseudomonadota</taxon>
        <taxon>Alphaproteobacteria</taxon>
        <taxon>Geminicoccales</taxon>
        <taxon>Geminicoccaceae</taxon>
        <taxon>Benzoatithermus</taxon>
    </lineage>
</organism>
<evidence type="ECO:0000259" key="7">
    <source>
        <dbReference type="SMART" id="SM00237"/>
    </source>
</evidence>
<dbReference type="InterPro" id="IPR038081">
    <property type="entry name" value="CalX-like_sf"/>
</dbReference>
<feature type="domain" description="Calx-beta" evidence="7">
    <location>
        <begin position="928"/>
        <end position="1035"/>
    </location>
</feature>
<evidence type="ECO:0000256" key="5">
    <source>
        <dbReference type="ARBA" id="ARBA00022737"/>
    </source>
</evidence>
<reference evidence="8 9" key="1">
    <citation type="submission" date="2024-01" db="EMBL/GenBank/DDBJ databases">
        <title>Multi-omics insights into the function and evolution of sodium benzoate biodegradation pathways in Benzoatithermus flavus gen. nov., sp. nov. from hot spring.</title>
        <authorList>
            <person name="Hu C.-J."/>
            <person name="Li W.-J."/>
        </authorList>
    </citation>
    <scope>NUCLEOTIDE SEQUENCE [LARGE SCALE GENOMIC DNA]</scope>
    <source>
        <strain evidence="8 9">SYSU G07066</strain>
    </source>
</reference>
<dbReference type="Pfam" id="PF07676">
    <property type="entry name" value="PD40"/>
    <property type="match status" value="5"/>
</dbReference>
<dbReference type="SUPFAM" id="SSF51120">
    <property type="entry name" value="beta-Roll"/>
    <property type="match status" value="4"/>
</dbReference>
<comment type="subcellular location">
    <subcellularLocation>
        <location evidence="2">Secreted</location>
    </subcellularLocation>
</comment>
<dbReference type="PRINTS" id="PR00313">
    <property type="entry name" value="CABNDNGRPT"/>
</dbReference>
<dbReference type="InterPro" id="IPR018511">
    <property type="entry name" value="Hemolysin-typ_Ca-bd_CS"/>
</dbReference>
<dbReference type="InterPro" id="IPR001343">
    <property type="entry name" value="Hemolysn_Ca-bd"/>
</dbReference>
<evidence type="ECO:0000313" key="9">
    <source>
        <dbReference type="Proteomes" id="UP001375743"/>
    </source>
</evidence>
<dbReference type="Proteomes" id="UP001375743">
    <property type="component" value="Unassembled WGS sequence"/>
</dbReference>
<feature type="domain" description="Calx-beta" evidence="7">
    <location>
        <begin position="820"/>
        <end position="913"/>
    </location>
</feature>
<dbReference type="InterPro" id="IPR011049">
    <property type="entry name" value="Serralysin-like_metalloprot_C"/>
</dbReference>
<dbReference type="Gene3D" id="2.150.10.10">
    <property type="entry name" value="Serralysin-like metalloprotease, C-terminal"/>
    <property type="match status" value="4"/>
</dbReference>
<proteinExistence type="predicted"/>
<keyword evidence="5" id="KW-0677">Repeat</keyword>
<dbReference type="Pfam" id="PF00353">
    <property type="entry name" value="HemolysinCabind"/>
    <property type="match status" value="4"/>
</dbReference>
<dbReference type="Pfam" id="PF03160">
    <property type="entry name" value="Calx-beta"/>
    <property type="match status" value="4"/>
</dbReference>
<dbReference type="InterPro" id="IPR013858">
    <property type="entry name" value="Peptidase_M10B_C"/>
</dbReference>
<dbReference type="SUPFAM" id="SSF82171">
    <property type="entry name" value="DPP6 N-terminal domain-like"/>
    <property type="match status" value="1"/>
</dbReference>